<feature type="transmembrane region" description="Helical" evidence="11">
    <location>
        <begin position="814"/>
        <end position="835"/>
    </location>
</feature>
<evidence type="ECO:0000256" key="6">
    <source>
        <dbReference type="ARBA" id="ARBA00022989"/>
    </source>
</evidence>
<dbReference type="Proteomes" id="UP001304300">
    <property type="component" value="Chromosome"/>
</dbReference>
<gene>
    <name evidence="12" type="ORF">RZN69_10095</name>
</gene>
<feature type="transmembrane region" description="Helical" evidence="11">
    <location>
        <begin position="537"/>
        <end position="562"/>
    </location>
</feature>
<dbReference type="NCBIfam" id="TIGR00813">
    <property type="entry name" value="sss"/>
    <property type="match status" value="1"/>
</dbReference>
<evidence type="ECO:0000256" key="7">
    <source>
        <dbReference type="ARBA" id="ARBA00023053"/>
    </source>
</evidence>
<keyword evidence="4" id="KW-1003">Cell membrane</keyword>
<dbReference type="GO" id="GO:0005886">
    <property type="term" value="C:plasma membrane"/>
    <property type="evidence" value="ECO:0007669"/>
    <property type="project" value="UniProtKB-SubCell"/>
</dbReference>
<keyword evidence="5 11" id="KW-0812">Transmembrane</keyword>
<organism evidence="12 13">
    <name type="scientific">Rubellicoccus peritrichatus</name>
    <dbReference type="NCBI Taxonomy" id="3080537"/>
    <lineage>
        <taxon>Bacteria</taxon>
        <taxon>Pseudomonadati</taxon>
        <taxon>Verrucomicrobiota</taxon>
        <taxon>Opitutia</taxon>
        <taxon>Puniceicoccales</taxon>
        <taxon>Cerasicoccaceae</taxon>
        <taxon>Rubellicoccus</taxon>
    </lineage>
</organism>
<dbReference type="AlphaFoldDB" id="A0AAQ3QY39"/>
<keyword evidence="7" id="KW-0915">Sodium</keyword>
<evidence type="ECO:0000256" key="5">
    <source>
        <dbReference type="ARBA" id="ARBA00022692"/>
    </source>
</evidence>
<dbReference type="Pfam" id="PF00474">
    <property type="entry name" value="SSF"/>
    <property type="match status" value="1"/>
</dbReference>
<evidence type="ECO:0000256" key="3">
    <source>
        <dbReference type="ARBA" id="ARBA00022448"/>
    </source>
</evidence>
<keyword evidence="9 11" id="KW-0472">Membrane</keyword>
<feature type="transmembrane region" description="Helical" evidence="11">
    <location>
        <begin position="500"/>
        <end position="525"/>
    </location>
</feature>
<feature type="transmembrane region" description="Helical" evidence="11">
    <location>
        <begin position="630"/>
        <end position="656"/>
    </location>
</feature>
<feature type="transmembrane region" description="Helical" evidence="11">
    <location>
        <begin position="435"/>
        <end position="456"/>
    </location>
</feature>
<dbReference type="Gene3D" id="2.120.10.80">
    <property type="entry name" value="Kelch-type beta propeller"/>
    <property type="match status" value="1"/>
</dbReference>
<evidence type="ECO:0000256" key="11">
    <source>
        <dbReference type="SAM" id="Phobius"/>
    </source>
</evidence>
<dbReference type="PANTHER" id="PTHR42985:SF40">
    <property type="entry name" value="LD47995P-RELATED"/>
    <property type="match status" value="1"/>
</dbReference>
<evidence type="ECO:0000256" key="1">
    <source>
        <dbReference type="ARBA" id="ARBA00004651"/>
    </source>
</evidence>
<keyword evidence="10" id="KW-0739">Sodium transport</keyword>
<keyword evidence="13" id="KW-1185">Reference proteome</keyword>
<dbReference type="GO" id="GO:0015293">
    <property type="term" value="F:symporter activity"/>
    <property type="evidence" value="ECO:0007669"/>
    <property type="project" value="TreeGrafter"/>
</dbReference>
<evidence type="ECO:0000256" key="8">
    <source>
        <dbReference type="ARBA" id="ARBA00023065"/>
    </source>
</evidence>
<dbReference type="KEGG" id="puo:RZN69_10095"/>
<dbReference type="InterPro" id="IPR015915">
    <property type="entry name" value="Kelch-typ_b-propeller"/>
</dbReference>
<feature type="transmembrane region" description="Helical" evidence="11">
    <location>
        <begin position="367"/>
        <end position="387"/>
    </location>
</feature>
<reference evidence="12 13" key="1">
    <citation type="submission" date="2023-10" db="EMBL/GenBank/DDBJ databases">
        <title>Rubellicoccus peritrichatus gen. nov., sp. nov., isolated from an algae of coral reef tank.</title>
        <authorList>
            <person name="Luo J."/>
        </authorList>
    </citation>
    <scope>NUCLEOTIDE SEQUENCE [LARGE SCALE GENOMIC DNA]</scope>
    <source>
        <strain evidence="12 13">CR14</strain>
    </source>
</reference>
<sequence>MAISCLPSWNNGLLAPKSFFFVVILLCFGTTGSFAEEDRSPVIIREAAISLPNLNESSGIAGSGDAILLIGGEDIDGAISSTVSIYLPDAGEWIVAELDAPIKEATVVSDGGTIYLIGGISPDGVTDRVVQLEVLDGQLSQTILQKLPVPLYLSGAAIYEDKLWVGGGIQALDAESVESQLYSLSLKDEDPVWVNQGELPMGGRISPLMSQVYNELLIGGGWSVQPVDGRLIATPSADAWGFSPDPREGHKNGGWEQRADLPIALADSSIAKTGQSHVVVAGGDQSSPELSQLLSGMHEAEPTDLLLSYHGVTNTWLPLASLPKPQTGGALLPWNEATWLMFGNDVRPGNSLLHELEFENVSRTLGWLDWVVVALYFCVIAGIGFYFARKQDSAEEFALGNRQVKWWAAAVSLMATGVSTISFMAIPALVSSTSLVFTLPSLIIIPGIFISAYLTFPLLRKLNITSTYEYLENRYGLTLRLVGSAIGIIGQMLGRMSVVILLPALAINAVTGIDVTISVLCMGILTTVYSTLGGFEAVVWTDVTQGLLMIGGFFLIAILAFINVPGGFDTVIDYGRECGRLEWLILEWDWAVPMVWFAIIGQLIQLMSFASDQATAQRVLCTPMKDVRKLAFLFGGFSVLVAWLAGAVGIGLFAYFKSNPAELSPLMKNDQIVPYFIVNKMPVGVAGLMIATLFAASMSTVSTSVNTCAVLFGEDFVKRFRKGISSIAEMRIMQAVSLFSGLVGTAMAVYLVNSSMPSLFELMTRLAALLGGGFVGVYALGMFTRRAHELGAIFGVLVSIAVAVWLNMDGNGDWLHWSGWAIIITGSCIVFGYLFSLVVPWRRNDLTGLTIFDQIPDPPEPVLPMPDGATVSAK</sequence>
<dbReference type="InterPro" id="IPR038377">
    <property type="entry name" value="Na/Glc_symporter_sf"/>
</dbReference>
<dbReference type="RefSeq" id="WP_317835996.1">
    <property type="nucleotide sequence ID" value="NZ_CP136920.1"/>
</dbReference>
<dbReference type="EMBL" id="CP136920">
    <property type="protein sequence ID" value="WOO43440.1"/>
    <property type="molecule type" value="Genomic_DNA"/>
</dbReference>
<dbReference type="InterPro" id="IPR001734">
    <property type="entry name" value="Na/solute_symporter"/>
</dbReference>
<accession>A0AAQ3QY39</accession>
<feature type="transmembrane region" description="Helical" evidence="11">
    <location>
        <begin position="407"/>
        <end position="429"/>
    </location>
</feature>
<feature type="transmembrane region" description="Helical" evidence="11">
    <location>
        <begin position="764"/>
        <end position="783"/>
    </location>
</feature>
<feature type="transmembrane region" description="Helical" evidence="11">
    <location>
        <begin position="790"/>
        <end position="808"/>
    </location>
</feature>
<dbReference type="Gene3D" id="1.20.1730.10">
    <property type="entry name" value="Sodium/glucose cotransporter"/>
    <property type="match status" value="1"/>
</dbReference>
<protein>
    <submittedName>
        <fullName evidence="12">Sodium/solute symporter</fullName>
    </submittedName>
</protein>
<dbReference type="InterPro" id="IPR051163">
    <property type="entry name" value="Sodium:Solute_Symporter_SSF"/>
</dbReference>
<feature type="transmembrane region" description="Helical" evidence="11">
    <location>
        <begin position="590"/>
        <end position="609"/>
    </location>
</feature>
<evidence type="ECO:0000256" key="9">
    <source>
        <dbReference type="ARBA" id="ARBA00023136"/>
    </source>
</evidence>
<keyword evidence="6 11" id="KW-1133">Transmembrane helix</keyword>
<comment type="similarity">
    <text evidence="2">Belongs to the sodium:solute symporter (SSF) (TC 2.A.21) family.</text>
</comment>
<dbReference type="PANTHER" id="PTHR42985">
    <property type="entry name" value="SODIUM-COUPLED MONOCARBOXYLATE TRANSPORTER"/>
    <property type="match status" value="1"/>
</dbReference>
<keyword evidence="3" id="KW-0813">Transport</keyword>
<evidence type="ECO:0000313" key="12">
    <source>
        <dbReference type="EMBL" id="WOO43440.1"/>
    </source>
</evidence>
<dbReference type="PROSITE" id="PS50283">
    <property type="entry name" value="NA_SOLUT_SYMP_3"/>
    <property type="match status" value="1"/>
</dbReference>
<dbReference type="GO" id="GO:0006814">
    <property type="term" value="P:sodium ion transport"/>
    <property type="evidence" value="ECO:0007669"/>
    <property type="project" value="UniProtKB-KW"/>
</dbReference>
<evidence type="ECO:0000256" key="2">
    <source>
        <dbReference type="ARBA" id="ARBA00006434"/>
    </source>
</evidence>
<evidence type="ECO:0000313" key="13">
    <source>
        <dbReference type="Proteomes" id="UP001304300"/>
    </source>
</evidence>
<dbReference type="SUPFAM" id="SSF117281">
    <property type="entry name" value="Kelch motif"/>
    <property type="match status" value="1"/>
</dbReference>
<proteinExistence type="inferred from homology"/>
<evidence type="ECO:0000256" key="10">
    <source>
        <dbReference type="ARBA" id="ARBA00023201"/>
    </source>
</evidence>
<evidence type="ECO:0000256" key="4">
    <source>
        <dbReference type="ARBA" id="ARBA00022475"/>
    </source>
</evidence>
<comment type="subcellular location">
    <subcellularLocation>
        <location evidence="1">Cell membrane</location>
        <topology evidence="1">Multi-pass membrane protein</topology>
    </subcellularLocation>
</comment>
<name>A0AAQ3QY39_9BACT</name>
<feature type="transmembrane region" description="Helical" evidence="11">
    <location>
        <begin position="477"/>
        <end position="494"/>
    </location>
</feature>
<dbReference type="CDD" id="cd11495">
    <property type="entry name" value="SLC5sbd_NIS-like_u3"/>
    <property type="match status" value="1"/>
</dbReference>
<feature type="transmembrane region" description="Helical" evidence="11">
    <location>
        <begin position="732"/>
        <end position="752"/>
    </location>
</feature>
<keyword evidence="8" id="KW-0406">Ion transport</keyword>